<organism evidence="1 2">
    <name type="scientific">Lentzea waywayandensis</name>
    <dbReference type="NCBI Taxonomy" id="84724"/>
    <lineage>
        <taxon>Bacteria</taxon>
        <taxon>Bacillati</taxon>
        <taxon>Actinomycetota</taxon>
        <taxon>Actinomycetes</taxon>
        <taxon>Pseudonocardiales</taxon>
        <taxon>Pseudonocardiaceae</taxon>
        <taxon>Lentzea</taxon>
    </lineage>
</organism>
<reference evidence="2" key="1">
    <citation type="submission" date="2016-10" db="EMBL/GenBank/DDBJ databases">
        <authorList>
            <person name="Varghese N."/>
            <person name="Submissions S."/>
        </authorList>
    </citation>
    <scope>NUCLEOTIDE SEQUENCE [LARGE SCALE GENOMIC DNA]</scope>
    <source>
        <strain evidence="2">DSM 44232</strain>
    </source>
</reference>
<keyword evidence="2" id="KW-1185">Reference proteome</keyword>
<sequence length="141" mass="15696">MRHDDLVLVQVERVVRSSDDVVLAYVRTSVGLVVARWCGELEATPGAHHVEWELDEEFRWGLNCSEVEVGEPLVRENERGIFVQGQLGLEAADQGSAFAHLEFADALILLGHINGLPEGMAGSWVELHLPHEKVKVYPYLA</sequence>
<dbReference type="EMBL" id="FOYL01000008">
    <property type="protein sequence ID" value="SFR24801.1"/>
    <property type="molecule type" value="Genomic_DNA"/>
</dbReference>
<proteinExistence type="predicted"/>
<evidence type="ECO:0000313" key="1">
    <source>
        <dbReference type="EMBL" id="SFR24801.1"/>
    </source>
</evidence>
<protein>
    <submittedName>
        <fullName evidence="1">Uncharacterized protein</fullName>
    </submittedName>
</protein>
<gene>
    <name evidence="1" type="ORF">SAMN04488564_10878</name>
</gene>
<dbReference type="AlphaFoldDB" id="A0A1I6F4D3"/>
<dbReference type="Proteomes" id="UP000198583">
    <property type="component" value="Unassembled WGS sequence"/>
</dbReference>
<evidence type="ECO:0000313" key="2">
    <source>
        <dbReference type="Proteomes" id="UP000198583"/>
    </source>
</evidence>
<accession>A0A1I6F4D3</accession>
<name>A0A1I6F4D3_9PSEU</name>